<dbReference type="InterPro" id="IPR013762">
    <property type="entry name" value="Integrase-like_cat_sf"/>
</dbReference>
<accession>A0ABZ2HUV3</accession>
<evidence type="ECO:0000256" key="5">
    <source>
        <dbReference type="PROSITE-ProRule" id="PRU01248"/>
    </source>
</evidence>
<comment type="similarity">
    <text evidence="1">Belongs to the 'phage' integrase family.</text>
</comment>
<dbReference type="InterPro" id="IPR050808">
    <property type="entry name" value="Phage_Integrase"/>
</dbReference>
<reference evidence="8 9" key="1">
    <citation type="submission" date="2024-02" db="EMBL/GenBank/DDBJ databases">
        <title>Complete genome sequence of Pelagibacterium nitratireducens ZH15.</title>
        <authorList>
            <person name="Zhao L.H."/>
        </authorList>
    </citation>
    <scope>NUCLEOTIDE SEQUENCE [LARGE SCALE GENOMIC DNA]</scope>
    <source>
        <strain evidence="8 9">ZH15</strain>
    </source>
</reference>
<keyword evidence="2" id="KW-0229">DNA integration</keyword>
<sequence>MPKKNGLPRNVTEFQDRHGRWRLRFRIKGKPTYYFKSRAHTPEFYQELEACRSGVAMEPQIAVRTAQRVKPGSMSALIAHYYNSPEFRGLKDSTKVTYRGILERFREDYGHLSVAGLQRTHVRAIIGEMEDRPAAANNLLRRLKMLMLIAMDDGWRTDDPTYRVKGFKIDSDGFHTWSDDEIAQYRKRHPVGSKADLALTLLLYTGQRRSDVVKMGWQHIDGDRIRVRQTKTGAFISIPMHSELKAAIAGLPKENMTFLITEYGKPHSVKGFGAWMKKRATEAGLKDCSAHGLRKAAARRLAEAGCSNQEIKAITGHKTDKEVGRYTAAADQLRLSDRAIKALEGSDRERKNG</sequence>
<evidence type="ECO:0000256" key="1">
    <source>
        <dbReference type="ARBA" id="ARBA00008857"/>
    </source>
</evidence>
<feature type="domain" description="Tyr recombinase" evidence="6">
    <location>
        <begin position="172"/>
        <end position="340"/>
    </location>
</feature>
<evidence type="ECO:0000256" key="3">
    <source>
        <dbReference type="ARBA" id="ARBA00023125"/>
    </source>
</evidence>
<name>A0ABZ2HUV3_9HYPH</name>
<dbReference type="InterPro" id="IPR044068">
    <property type="entry name" value="CB"/>
</dbReference>
<evidence type="ECO:0000256" key="2">
    <source>
        <dbReference type="ARBA" id="ARBA00022908"/>
    </source>
</evidence>
<evidence type="ECO:0000259" key="6">
    <source>
        <dbReference type="PROSITE" id="PS51898"/>
    </source>
</evidence>
<feature type="domain" description="Core-binding (CB)" evidence="7">
    <location>
        <begin position="72"/>
        <end position="151"/>
    </location>
</feature>
<dbReference type="PROSITE" id="PS51898">
    <property type="entry name" value="TYR_RECOMBINASE"/>
    <property type="match status" value="1"/>
</dbReference>
<dbReference type="InterPro" id="IPR002104">
    <property type="entry name" value="Integrase_catalytic"/>
</dbReference>
<dbReference type="InterPro" id="IPR010998">
    <property type="entry name" value="Integrase_recombinase_N"/>
</dbReference>
<dbReference type="PROSITE" id="PS51900">
    <property type="entry name" value="CB"/>
    <property type="match status" value="1"/>
</dbReference>
<evidence type="ECO:0000313" key="8">
    <source>
        <dbReference type="EMBL" id="WWT31426.1"/>
    </source>
</evidence>
<dbReference type="PANTHER" id="PTHR30629">
    <property type="entry name" value="PROPHAGE INTEGRASE"/>
    <property type="match status" value="1"/>
</dbReference>
<keyword evidence="9" id="KW-1185">Reference proteome</keyword>
<protein>
    <submittedName>
        <fullName evidence="8">Tyrosine-type recombinase/integrase</fullName>
    </submittedName>
</protein>
<keyword evidence="3 5" id="KW-0238">DNA-binding</keyword>
<dbReference type="InterPro" id="IPR011010">
    <property type="entry name" value="DNA_brk_join_enz"/>
</dbReference>
<dbReference type="PANTHER" id="PTHR30629:SF2">
    <property type="entry name" value="PROPHAGE INTEGRASE INTS-RELATED"/>
    <property type="match status" value="1"/>
</dbReference>
<dbReference type="Pfam" id="PF00589">
    <property type="entry name" value="Phage_integrase"/>
    <property type="match status" value="1"/>
</dbReference>
<evidence type="ECO:0000313" key="9">
    <source>
        <dbReference type="Proteomes" id="UP001369958"/>
    </source>
</evidence>
<dbReference type="RefSeq" id="WP_338606896.1">
    <property type="nucleotide sequence ID" value="NZ_CP146275.1"/>
</dbReference>
<keyword evidence="4" id="KW-0233">DNA recombination</keyword>
<dbReference type="Gene3D" id="1.10.150.130">
    <property type="match status" value="1"/>
</dbReference>
<dbReference type="EMBL" id="CP146275">
    <property type="protein sequence ID" value="WWT31426.1"/>
    <property type="molecule type" value="Genomic_DNA"/>
</dbReference>
<gene>
    <name evidence="8" type="ORF">V6617_10300</name>
</gene>
<organism evidence="8 9">
    <name type="scientific">Pelagibacterium nitratireducens</name>
    <dbReference type="NCBI Taxonomy" id="1046114"/>
    <lineage>
        <taxon>Bacteria</taxon>
        <taxon>Pseudomonadati</taxon>
        <taxon>Pseudomonadota</taxon>
        <taxon>Alphaproteobacteria</taxon>
        <taxon>Hyphomicrobiales</taxon>
        <taxon>Devosiaceae</taxon>
        <taxon>Pelagibacterium</taxon>
    </lineage>
</organism>
<evidence type="ECO:0000256" key="4">
    <source>
        <dbReference type="ARBA" id="ARBA00023172"/>
    </source>
</evidence>
<dbReference type="SUPFAM" id="SSF56349">
    <property type="entry name" value="DNA breaking-rejoining enzymes"/>
    <property type="match status" value="1"/>
</dbReference>
<dbReference type="Gene3D" id="1.10.443.10">
    <property type="entry name" value="Intergrase catalytic core"/>
    <property type="match status" value="1"/>
</dbReference>
<dbReference type="Proteomes" id="UP001369958">
    <property type="component" value="Chromosome"/>
</dbReference>
<evidence type="ECO:0000259" key="7">
    <source>
        <dbReference type="PROSITE" id="PS51900"/>
    </source>
</evidence>
<proteinExistence type="inferred from homology"/>